<evidence type="ECO:0000256" key="1">
    <source>
        <dbReference type="ARBA" id="ARBA00004651"/>
    </source>
</evidence>
<name>A0A225MGC0_9BURK</name>
<proteinExistence type="inferred from homology"/>
<keyword evidence="2 7" id="KW-0813">Transport</keyword>
<feature type="transmembrane region" description="Helical" evidence="7">
    <location>
        <begin position="32"/>
        <end position="55"/>
    </location>
</feature>
<dbReference type="SUPFAM" id="SSF161098">
    <property type="entry name" value="MetI-like"/>
    <property type="match status" value="1"/>
</dbReference>
<dbReference type="InterPro" id="IPR035906">
    <property type="entry name" value="MetI-like_sf"/>
</dbReference>
<accession>A0A225MGC0</accession>
<comment type="subcellular location">
    <subcellularLocation>
        <location evidence="1 7">Cell membrane</location>
        <topology evidence="1 7">Multi-pass membrane protein</topology>
    </subcellularLocation>
</comment>
<reference evidence="10" key="1">
    <citation type="submission" date="2017-06" db="EMBL/GenBank/DDBJ databases">
        <title>Herbaspirillum phytohormonus sp. nov., isolated from the root nodule of Robinia pseudoacacia in lead-zinc mine.</title>
        <authorList>
            <person name="Fan M."/>
            <person name="Lin Y."/>
        </authorList>
    </citation>
    <scope>NUCLEOTIDE SEQUENCE [LARGE SCALE GENOMIC DNA]</scope>
    <source>
        <strain evidence="10">SC-089</strain>
    </source>
</reference>
<gene>
    <name evidence="9" type="ORF">CEY11_12275</name>
</gene>
<keyword evidence="5 7" id="KW-1133">Transmembrane helix</keyword>
<keyword evidence="6 7" id="KW-0472">Membrane</keyword>
<dbReference type="Gene3D" id="1.10.3720.10">
    <property type="entry name" value="MetI-like"/>
    <property type="match status" value="1"/>
</dbReference>
<evidence type="ECO:0000256" key="5">
    <source>
        <dbReference type="ARBA" id="ARBA00022989"/>
    </source>
</evidence>
<comment type="similarity">
    <text evidence="7">Belongs to the binding-protein-dependent transport system permease family.</text>
</comment>
<dbReference type="InterPro" id="IPR000515">
    <property type="entry name" value="MetI-like"/>
</dbReference>
<keyword evidence="10" id="KW-1185">Reference proteome</keyword>
<evidence type="ECO:0000313" key="10">
    <source>
        <dbReference type="Proteomes" id="UP000214603"/>
    </source>
</evidence>
<feature type="transmembrane region" description="Helical" evidence="7">
    <location>
        <begin position="208"/>
        <end position="230"/>
    </location>
</feature>
<feature type="transmembrane region" description="Helical" evidence="7">
    <location>
        <begin position="267"/>
        <end position="288"/>
    </location>
</feature>
<dbReference type="AlphaFoldDB" id="A0A225MGC0"/>
<sequence>MEPTINYEAELTRAGANVRGRMSRYIFLVKQYPLGALGALIMAVLIFLAIFANVLMPYDPLATHPALSLGKPSLEHWFGSDNLGRDVLSRIILGARISIGVGVSATLLGTLFGIVIGLTGGFTGGTIDLILQRLSEILQAIPSLILAMAMAAVLGPSVFNTILAIAITKTPVMGRVIRANTLALRELPFIEASRAAGMREWRIAIRHVLPNTLAPLIVLTTANLGGAILIEASLSFLGLGIPEPYPSWGKMLSTSAAEYIGTAPWLLIYPGVFISLAVFGSNLLGDALRDMLDPRRRGN</sequence>
<dbReference type="InterPro" id="IPR050366">
    <property type="entry name" value="BP-dependent_transpt_permease"/>
</dbReference>
<evidence type="ECO:0000256" key="3">
    <source>
        <dbReference type="ARBA" id="ARBA00022475"/>
    </source>
</evidence>
<dbReference type="PROSITE" id="PS50928">
    <property type="entry name" value="ABC_TM1"/>
    <property type="match status" value="1"/>
</dbReference>
<dbReference type="Pfam" id="PF00528">
    <property type="entry name" value="BPD_transp_1"/>
    <property type="match status" value="1"/>
</dbReference>
<evidence type="ECO:0000256" key="6">
    <source>
        <dbReference type="ARBA" id="ARBA00023136"/>
    </source>
</evidence>
<dbReference type="EMBL" id="NJIH01000007">
    <property type="protein sequence ID" value="OWT58970.1"/>
    <property type="molecule type" value="Genomic_DNA"/>
</dbReference>
<evidence type="ECO:0000256" key="7">
    <source>
        <dbReference type="RuleBase" id="RU363032"/>
    </source>
</evidence>
<dbReference type="RefSeq" id="WP_088603701.1">
    <property type="nucleotide sequence ID" value="NZ_NJIH01000007.1"/>
</dbReference>
<dbReference type="OrthoDB" id="9783218at2"/>
<keyword evidence="4 7" id="KW-0812">Transmembrane</keyword>
<dbReference type="GO" id="GO:0005886">
    <property type="term" value="C:plasma membrane"/>
    <property type="evidence" value="ECO:0007669"/>
    <property type="project" value="UniProtKB-SubCell"/>
</dbReference>
<evidence type="ECO:0000256" key="4">
    <source>
        <dbReference type="ARBA" id="ARBA00022692"/>
    </source>
</evidence>
<dbReference type="Proteomes" id="UP000214603">
    <property type="component" value="Unassembled WGS sequence"/>
</dbReference>
<evidence type="ECO:0000256" key="2">
    <source>
        <dbReference type="ARBA" id="ARBA00022448"/>
    </source>
</evidence>
<feature type="transmembrane region" description="Helical" evidence="7">
    <location>
        <begin position="144"/>
        <end position="168"/>
    </location>
</feature>
<dbReference type="PANTHER" id="PTHR43386">
    <property type="entry name" value="OLIGOPEPTIDE TRANSPORT SYSTEM PERMEASE PROTEIN APPC"/>
    <property type="match status" value="1"/>
</dbReference>
<dbReference type="PANTHER" id="PTHR43386:SF1">
    <property type="entry name" value="D,D-DIPEPTIDE TRANSPORT SYSTEM PERMEASE PROTEIN DDPC-RELATED"/>
    <property type="match status" value="1"/>
</dbReference>
<evidence type="ECO:0000313" key="9">
    <source>
        <dbReference type="EMBL" id="OWT58970.1"/>
    </source>
</evidence>
<dbReference type="GO" id="GO:0055085">
    <property type="term" value="P:transmembrane transport"/>
    <property type="evidence" value="ECO:0007669"/>
    <property type="project" value="InterPro"/>
</dbReference>
<feature type="domain" description="ABC transmembrane type-1" evidence="8">
    <location>
        <begin position="95"/>
        <end position="285"/>
    </location>
</feature>
<dbReference type="CDD" id="cd06261">
    <property type="entry name" value="TM_PBP2"/>
    <property type="match status" value="1"/>
</dbReference>
<evidence type="ECO:0000259" key="8">
    <source>
        <dbReference type="PROSITE" id="PS50928"/>
    </source>
</evidence>
<protein>
    <submittedName>
        <fullName evidence="9">ABC transporter permease</fullName>
    </submittedName>
</protein>
<comment type="caution">
    <text evidence="9">The sequence shown here is derived from an EMBL/GenBank/DDBJ whole genome shotgun (WGS) entry which is preliminary data.</text>
</comment>
<organism evidence="9 10">
    <name type="scientific">Candidimonas nitroreducens</name>
    <dbReference type="NCBI Taxonomy" id="683354"/>
    <lineage>
        <taxon>Bacteria</taxon>
        <taxon>Pseudomonadati</taxon>
        <taxon>Pseudomonadota</taxon>
        <taxon>Betaproteobacteria</taxon>
        <taxon>Burkholderiales</taxon>
        <taxon>Alcaligenaceae</taxon>
        <taxon>Candidimonas</taxon>
    </lineage>
</organism>
<feature type="transmembrane region" description="Helical" evidence="7">
    <location>
        <begin position="99"/>
        <end position="124"/>
    </location>
</feature>
<keyword evidence="3" id="KW-1003">Cell membrane</keyword>